<keyword evidence="3" id="KW-1185">Reference proteome</keyword>
<dbReference type="Proteomes" id="UP000030669">
    <property type="component" value="Unassembled WGS sequence"/>
</dbReference>
<name>S7RZZ8_GLOTA</name>
<protein>
    <submittedName>
        <fullName evidence="2">Uncharacterized protein</fullName>
    </submittedName>
</protein>
<feature type="region of interest" description="Disordered" evidence="1">
    <location>
        <begin position="86"/>
        <end position="138"/>
    </location>
</feature>
<organism evidence="2 3">
    <name type="scientific">Gloeophyllum trabeum (strain ATCC 11539 / FP-39264 / Madison 617)</name>
    <name type="common">Brown rot fungus</name>
    <dbReference type="NCBI Taxonomy" id="670483"/>
    <lineage>
        <taxon>Eukaryota</taxon>
        <taxon>Fungi</taxon>
        <taxon>Dikarya</taxon>
        <taxon>Basidiomycota</taxon>
        <taxon>Agaricomycotina</taxon>
        <taxon>Agaricomycetes</taxon>
        <taxon>Gloeophyllales</taxon>
        <taxon>Gloeophyllaceae</taxon>
        <taxon>Gloeophyllum</taxon>
    </lineage>
</organism>
<evidence type="ECO:0000313" key="2">
    <source>
        <dbReference type="EMBL" id="EPQ58999.1"/>
    </source>
</evidence>
<gene>
    <name evidence="2" type="ORF">GLOTRDRAFT_109501</name>
</gene>
<reference evidence="2 3" key="1">
    <citation type="journal article" date="2012" name="Science">
        <title>The Paleozoic origin of enzymatic lignin decomposition reconstructed from 31 fungal genomes.</title>
        <authorList>
            <person name="Floudas D."/>
            <person name="Binder M."/>
            <person name="Riley R."/>
            <person name="Barry K."/>
            <person name="Blanchette R.A."/>
            <person name="Henrissat B."/>
            <person name="Martinez A.T."/>
            <person name="Otillar R."/>
            <person name="Spatafora J.W."/>
            <person name="Yadav J.S."/>
            <person name="Aerts A."/>
            <person name="Benoit I."/>
            <person name="Boyd A."/>
            <person name="Carlson A."/>
            <person name="Copeland A."/>
            <person name="Coutinho P.M."/>
            <person name="de Vries R.P."/>
            <person name="Ferreira P."/>
            <person name="Findley K."/>
            <person name="Foster B."/>
            <person name="Gaskell J."/>
            <person name="Glotzer D."/>
            <person name="Gorecki P."/>
            <person name="Heitman J."/>
            <person name="Hesse C."/>
            <person name="Hori C."/>
            <person name="Igarashi K."/>
            <person name="Jurgens J.A."/>
            <person name="Kallen N."/>
            <person name="Kersten P."/>
            <person name="Kohler A."/>
            <person name="Kuees U."/>
            <person name="Kumar T.K.A."/>
            <person name="Kuo A."/>
            <person name="LaButti K."/>
            <person name="Larrondo L.F."/>
            <person name="Lindquist E."/>
            <person name="Ling A."/>
            <person name="Lombard V."/>
            <person name="Lucas S."/>
            <person name="Lundell T."/>
            <person name="Martin R."/>
            <person name="McLaughlin D.J."/>
            <person name="Morgenstern I."/>
            <person name="Morin E."/>
            <person name="Murat C."/>
            <person name="Nagy L.G."/>
            <person name="Nolan M."/>
            <person name="Ohm R.A."/>
            <person name="Patyshakuliyeva A."/>
            <person name="Rokas A."/>
            <person name="Ruiz-Duenas F.J."/>
            <person name="Sabat G."/>
            <person name="Salamov A."/>
            <person name="Samejima M."/>
            <person name="Schmutz J."/>
            <person name="Slot J.C."/>
            <person name="St John F."/>
            <person name="Stenlid J."/>
            <person name="Sun H."/>
            <person name="Sun S."/>
            <person name="Syed K."/>
            <person name="Tsang A."/>
            <person name="Wiebenga A."/>
            <person name="Young D."/>
            <person name="Pisabarro A."/>
            <person name="Eastwood D.C."/>
            <person name="Martin F."/>
            <person name="Cullen D."/>
            <person name="Grigoriev I.V."/>
            <person name="Hibbett D.S."/>
        </authorList>
    </citation>
    <scope>NUCLEOTIDE SEQUENCE [LARGE SCALE GENOMIC DNA]</scope>
    <source>
        <strain evidence="2 3">ATCC 11539</strain>
    </source>
</reference>
<dbReference type="Pfam" id="PF05032">
    <property type="entry name" value="Spo12"/>
    <property type="match status" value="1"/>
</dbReference>
<evidence type="ECO:0000256" key="1">
    <source>
        <dbReference type="SAM" id="MobiDB-lite"/>
    </source>
</evidence>
<dbReference type="AlphaFoldDB" id="S7RZZ8"/>
<proteinExistence type="predicted"/>
<dbReference type="eggNOG" id="ENOG502SBH5">
    <property type="taxonomic scope" value="Eukaryota"/>
</dbReference>
<accession>S7RZZ8</accession>
<dbReference type="EMBL" id="KB469297">
    <property type="protein sequence ID" value="EPQ58999.1"/>
    <property type="molecule type" value="Genomic_DNA"/>
</dbReference>
<dbReference type="GeneID" id="19299050"/>
<dbReference type="STRING" id="670483.S7RZZ8"/>
<feature type="compositionally biased region" description="Low complexity" evidence="1">
    <location>
        <begin position="31"/>
        <end position="45"/>
    </location>
</feature>
<dbReference type="InterPro" id="IPR007727">
    <property type="entry name" value="Spo12"/>
</dbReference>
<dbReference type="HOGENOM" id="CLU_148185_0_0_1"/>
<dbReference type="OMA" id="NMMTPCS"/>
<dbReference type="KEGG" id="gtr:GLOTRDRAFT_109501"/>
<dbReference type="RefSeq" id="XP_007862104.1">
    <property type="nucleotide sequence ID" value="XM_007863913.1"/>
</dbReference>
<sequence>MSTTSTPNDSPVHVHPLHNPSQAAHVSVPQAPLGNATNGATTATAPGLGTKALLAKRFAKTNNPTYVSPTDNLMTPCTQKITAAKKKHFTKGAKPMQPLFGQKELSSEEDEDEDEDLQTPRKPAQQADSKMDDDENPF</sequence>
<dbReference type="OrthoDB" id="5578329at2759"/>
<feature type="compositionally biased region" description="Acidic residues" evidence="1">
    <location>
        <begin position="107"/>
        <end position="117"/>
    </location>
</feature>
<feature type="region of interest" description="Disordered" evidence="1">
    <location>
        <begin position="1"/>
        <end position="45"/>
    </location>
</feature>
<evidence type="ECO:0000313" key="3">
    <source>
        <dbReference type="Proteomes" id="UP000030669"/>
    </source>
</evidence>